<keyword evidence="1" id="KW-0418">Kinase</keyword>
<keyword evidence="1" id="KW-0808">Transferase</keyword>
<comment type="caution">
    <text evidence="1">The sequence shown here is derived from an EMBL/GenBank/DDBJ whole genome shotgun (WGS) entry which is preliminary data.</text>
</comment>
<protein>
    <submittedName>
        <fullName evidence="1">Histidine kinase</fullName>
    </submittedName>
</protein>
<dbReference type="EMBL" id="SRZC01000001">
    <property type="protein sequence ID" value="TGX84193.1"/>
    <property type="molecule type" value="Genomic_DNA"/>
</dbReference>
<reference evidence="1" key="1">
    <citation type="submission" date="2019-04" db="EMBL/GenBank/DDBJ databases">
        <title>Microbes associate with the intestines of laboratory mice.</title>
        <authorList>
            <person name="Navarre W."/>
            <person name="Wong E."/>
            <person name="Huang K."/>
            <person name="Tropini C."/>
            <person name="Ng K."/>
            <person name="Yu B."/>
        </authorList>
    </citation>
    <scope>NUCLEOTIDE SEQUENCE</scope>
    <source>
        <strain evidence="1">NM73_A23</strain>
    </source>
</reference>
<sequence>MNFKNMKQYRYILLFIIVVSVSFVPFIGIYCIITGREDYLLKNIVINLLVCLMIGSFDYLFIRLMSGVSSLGNSLRLTADIVVTTVACVFIVCFLNFIFSDFGVRELVKSALPAVPWNWVVTLLIELFFYNNRQQEIEKEKANYQLAALRNQINPHFLFNSLNVLASLAYIDAEKTNIFAKRLSAVYRYLLSNGERTTVSIDEELEFAHKYIYLEQVRFGDSLKVEMTDGRVEKGGRIIPASVQMLVENAIKHNVCTSESPLVINIVVTDDKVTVTNNLRLRRKVAASGVGLKNIRRQYALHNQAISVEFTDKTFTVTLPVMV</sequence>
<dbReference type="Proteomes" id="UP000308886">
    <property type="component" value="Unassembled WGS sequence"/>
</dbReference>
<evidence type="ECO:0000313" key="1">
    <source>
        <dbReference type="EMBL" id="TGX84193.1"/>
    </source>
</evidence>
<name>A0AC61QVG7_9BACT</name>
<organism evidence="1 2">
    <name type="scientific">Palleniella muris</name>
    <dbReference type="NCBI Taxonomy" id="3038145"/>
    <lineage>
        <taxon>Bacteria</taxon>
        <taxon>Pseudomonadati</taxon>
        <taxon>Bacteroidota</taxon>
        <taxon>Bacteroidia</taxon>
        <taxon>Bacteroidales</taxon>
        <taxon>Prevotellaceae</taxon>
        <taxon>Palleniella</taxon>
    </lineage>
</organism>
<evidence type="ECO:0000313" key="2">
    <source>
        <dbReference type="Proteomes" id="UP000308886"/>
    </source>
</evidence>
<keyword evidence="2" id="KW-1185">Reference proteome</keyword>
<gene>
    <name evidence="1" type="ORF">E5358_00720</name>
</gene>
<proteinExistence type="predicted"/>
<accession>A0AC61QVG7</accession>